<proteinExistence type="predicted"/>
<name>A0A3N0YEV8_ANAGA</name>
<keyword evidence="3" id="KW-1185">Reference proteome</keyword>
<comment type="caution">
    <text evidence="2">The sequence shown here is derived from an EMBL/GenBank/DDBJ whole genome shotgun (WGS) entry which is preliminary data.</text>
</comment>
<evidence type="ECO:0000256" key="1">
    <source>
        <dbReference type="SAM" id="MobiDB-lite"/>
    </source>
</evidence>
<evidence type="ECO:0000313" key="2">
    <source>
        <dbReference type="EMBL" id="ROL44799.1"/>
    </source>
</evidence>
<accession>A0A3N0YEV8</accession>
<dbReference type="AlphaFoldDB" id="A0A3N0YEV8"/>
<gene>
    <name evidence="2" type="ORF">DPX16_6711</name>
</gene>
<protein>
    <submittedName>
        <fullName evidence="2">Uncharacterized protein</fullName>
    </submittedName>
</protein>
<feature type="compositionally biased region" description="Basic and acidic residues" evidence="1">
    <location>
        <begin position="95"/>
        <end position="112"/>
    </location>
</feature>
<evidence type="ECO:0000313" key="3">
    <source>
        <dbReference type="Proteomes" id="UP000281406"/>
    </source>
</evidence>
<feature type="region of interest" description="Disordered" evidence="1">
    <location>
        <begin position="1"/>
        <end position="40"/>
    </location>
</feature>
<dbReference type="EMBL" id="RJVU01044332">
    <property type="protein sequence ID" value="ROL44799.1"/>
    <property type="molecule type" value="Genomic_DNA"/>
</dbReference>
<reference evidence="2 3" key="1">
    <citation type="submission" date="2018-10" db="EMBL/GenBank/DDBJ databases">
        <title>Genome assembly for a Yunnan-Guizhou Plateau 3E fish, Anabarilius grahami (Regan), and its evolutionary and genetic applications.</title>
        <authorList>
            <person name="Jiang W."/>
        </authorList>
    </citation>
    <scope>NUCLEOTIDE SEQUENCE [LARGE SCALE GENOMIC DNA]</scope>
    <source>
        <strain evidence="2">AG-KIZ</strain>
        <tissue evidence="2">Muscle</tissue>
    </source>
</reference>
<organism evidence="2 3">
    <name type="scientific">Anabarilius grahami</name>
    <name type="common">Kanglang fish</name>
    <name type="synonym">Barilius grahami</name>
    <dbReference type="NCBI Taxonomy" id="495550"/>
    <lineage>
        <taxon>Eukaryota</taxon>
        <taxon>Metazoa</taxon>
        <taxon>Chordata</taxon>
        <taxon>Craniata</taxon>
        <taxon>Vertebrata</taxon>
        <taxon>Euteleostomi</taxon>
        <taxon>Actinopterygii</taxon>
        <taxon>Neopterygii</taxon>
        <taxon>Teleostei</taxon>
        <taxon>Ostariophysi</taxon>
        <taxon>Cypriniformes</taxon>
        <taxon>Xenocyprididae</taxon>
        <taxon>Xenocypridinae</taxon>
        <taxon>Xenocypridinae incertae sedis</taxon>
        <taxon>Anabarilius</taxon>
    </lineage>
</organism>
<feature type="compositionally biased region" description="Basic and acidic residues" evidence="1">
    <location>
        <begin position="13"/>
        <end position="40"/>
    </location>
</feature>
<feature type="region of interest" description="Disordered" evidence="1">
    <location>
        <begin position="64"/>
        <end position="132"/>
    </location>
</feature>
<sequence length="132" mass="14280">MTPGDVEAQAESMEPRDLVTQKDWKAKVESQRRAAEVEPGCRRTEAMPVIEMVATKNTLMVEAGGDDELGLGRTSSDEGIKDSELDGTSGDDEDRGDKHTFVQEGTSGREAHTPGQPGPQTTPPGWMWLLAP</sequence>
<feature type="compositionally biased region" description="Basic and acidic residues" evidence="1">
    <location>
        <begin position="75"/>
        <end position="84"/>
    </location>
</feature>
<dbReference type="Proteomes" id="UP000281406">
    <property type="component" value="Unassembled WGS sequence"/>
</dbReference>